<feature type="domain" description="GGDEF" evidence="4">
    <location>
        <begin position="504"/>
        <end position="642"/>
    </location>
</feature>
<dbReference type="SMART" id="SM00267">
    <property type="entry name" value="GGDEF"/>
    <property type="match status" value="1"/>
</dbReference>
<feature type="domain" description="PAS" evidence="2">
    <location>
        <begin position="347"/>
        <end position="393"/>
    </location>
</feature>
<dbReference type="Gene3D" id="3.30.70.270">
    <property type="match status" value="1"/>
</dbReference>
<dbReference type="Proteomes" id="UP000504724">
    <property type="component" value="Chromosome"/>
</dbReference>
<dbReference type="PROSITE" id="PS50883">
    <property type="entry name" value="EAL"/>
    <property type="match status" value="1"/>
</dbReference>
<organism evidence="5 6">
    <name type="scientific">Thiomicrorhabdus xiamenensis</name>
    <dbReference type="NCBI Taxonomy" id="2739063"/>
    <lineage>
        <taxon>Bacteria</taxon>
        <taxon>Pseudomonadati</taxon>
        <taxon>Pseudomonadota</taxon>
        <taxon>Gammaproteobacteria</taxon>
        <taxon>Thiotrichales</taxon>
        <taxon>Piscirickettsiaceae</taxon>
        <taxon>Thiomicrorhabdus</taxon>
    </lineage>
</organism>
<dbReference type="InterPro" id="IPR000160">
    <property type="entry name" value="GGDEF_dom"/>
</dbReference>
<keyword evidence="1" id="KW-0812">Transmembrane</keyword>
<keyword evidence="1" id="KW-1133">Transmembrane helix</keyword>
<dbReference type="SUPFAM" id="SSF141868">
    <property type="entry name" value="EAL domain-like"/>
    <property type="match status" value="1"/>
</dbReference>
<dbReference type="SUPFAM" id="SSF55073">
    <property type="entry name" value="Nucleotide cyclase"/>
    <property type="match status" value="1"/>
</dbReference>
<feature type="transmembrane region" description="Helical" evidence="1">
    <location>
        <begin position="12"/>
        <end position="29"/>
    </location>
</feature>
<dbReference type="Pfam" id="PF00563">
    <property type="entry name" value="EAL"/>
    <property type="match status" value="1"/>
</dbReference>
<dbReference type="SMART" id="SM00052">
    <property type="entry name" value="EAL"/>
    <property type="match status" value="1"/>
</dbReference>
<evidence type="ECO:0000259" key="2">
    <source>
        <dbReference type="PROSITE" id="PS50112"/>
    </source>
</evidence>
<feature type="transmembrane region" description="Helical" evidence="1">
    <location>
        <begin position="321"/>
        <end position="343"/>
    </location>
</feature>
<dbReference type="SMART" id="SM00091">
    <property type="entry name" value="PAS"/>
    <property type="match status" value="1"/>
</dbReference>
<evidence type="ECO:0000256" key="1">
    <source>
        <dbReference type="SAM" id="Phobius"/>
    </source>
</evidence>
<dbReference type="Pfam" id="PF00990">
    <property type="entry name" value="GGDEF"/>
    <property type="match status" value="1"/>
</dbReference>
<dbReference type="PANTHER" id="PTHR44757:SF2">
    <property type="entry name" value="BIOFILM ARCHITECTURE MAINTENANCE PROTEIN MBAA"/>
    <property type="match status" value="1"/>
</dbReference>
<dbReference type="Gene3D" id="3.30.450.20">
    <property type="entry name" value="PAS domain"/>
    <property type="match status" value="1"/>
</dbReference>
<dbReference type="CDD" id="cd01949">
    <property type="entry name" value="GGDEF"/>
    <property type="match status" value="1"/>
</dbReference>
<proteinExistence type="predicted"/>
<reference evidence="5 6" key="1">
    <citation type="submission" date="2020-05" db="EMBL/GenBank/DDBJ databases">
        <title>Thiomicrorhabdus sediminis sp.nov. and Thiomicrorhabdus xiamenensis sp.nov., novel sulfur-oxidizing bacteria isolated from coastal sediment.</title>
        <authorList>
            <person name="Liu X."/>
        </authorList>
    </citation>
    <scope>NUCLEOTIDE SEQUENCE [LARGE SCALE GENOMIC DNA]</scope>
    <source>
        <strain evidence="5 6">G2</strain>
    </source>
</reference>
<feature type="domain" description="EAL" evidence="3">
    <location>
        <begin position="651"/>
        <end position="905"/>
    </location>
</feature>
<dbReference type="InterPro" id="IPR029787">
    <property type="entry name" value="Nucleotide_cyclase"/>
</dbReference>
<dbReference type="Pfam" id="PF13426">
    <property type="entry name" value="PAS_9"/>
    <property type="match status" value="1"/>
</dbReference>
<dbReference type="PROSITE" id="PS50887">
    <property type="entry name" value="GGDEF"/>
    <property type="match status" value="1"/>
</dbReference>
<dbReference type="InterPro" id="IPR035919">
    <property type="entry name" value="EAL_sf"/>
</dbReference>
<gene>
    <name evidence="5" type="ORF">HQN79_06545</name>
</gene>
<dbReference type="CDD" id="cd00130">
    <property type="entry name" value="PAS"/>
    <property type="match status" value="1"/>
</dbReference>
<dbReference type="Pfam" id="PF14827">
    <property type="entry name" value="dCache_3"/>
    <property type="match status" value="1"/>
</dbReference>
<dbReference type="InterPro" id="IPR052155">
    <property type="entry name" value="Biofilm_reg_signaling"/>
</dbReference>
<dbReference type="InterPro" id="IPR001633">
    <property type="entry name" value="EAL_dom"/>
</dbReference>
<dbReference type="PROSITE" id="PS50112">
    <property type="entry name" value="PAS"/>
    <property type="match status" value="1"/>
</dbReference>
<name>A0A7D4TFZ9_9GAMM</name>
<evidence type="ECO:0000259" key="4">
    <source>
        <dbReference type="PROSITE" id="PS50887"/>
    </source>
</evidence>
<evidence type="ECO:0000259" key="3">
    <source>
        <dbReference type="PROSITE" id="PS50883"/>
    </source>
</evidence>
<evidence type="ECO:0000313" key="6">
    <source>
        <dbReference type="Proteomes" id="UP000504724"/>
    </source>
</evidence>
<keyword evidence="1" id="KW-0472">Membrane</keyword>
<dbReference type="NCBIfam" id="TIGR00254">
    <property type="entry name" value="GGDEF"/>
    <property type="match status" value="1"/>
</dbReference>
<dbReference type="EMBL" id="CP054020">
    <property type="protein sequence ID" value="QKI89248.1"/>
    <property type="molecule type" value="Genomic_DNA"/>
</dbReference>
<dbReference type="CDD" id="cd01948">
    <property type="entry name" value="EAL"/>
    <property type="match status" value="1"/>
</dbReference>
<dbReference type="InterPro" id="IPR043128">
    <property type="entry name" value="Rev_trsase/Diguanyl_cyclase"/>
</dbReference>
<accession>A0A7D4TFZ9</accession>
<dbReference type="NCBIfam" id="TIGR00229">
    <property type="entry name" value="sensory_box"/>
    <property type="match status" value="1"/>
</dbReference>
<dbReference type="RefSeq" id="WP_173285146.1">
    <property type="nucleotide sequence ID" value="NZ_CP054020.1"/>
</dbReference>
<sequence length="910" mass="104361">MILTNTKMLKSLLALVLGVGYLTSILYILDRNTAHQEYVIEDKWFKFEELWKAAILIDHDKPSATFISENPEILSIINRAAQADYPQRAVLRRQLYDLMQPYYEKLRETGIHQLHFVLPDGTSFLRMHAPEHFGDNLNEVRNSYRLVNTYKKVVSGFELGKVVSGYRYVQPLFIHGHHIGAFELSTKLEQIKKNFNALDASQELAFLLTPGLKNMLLEDFKDSYKSLDFAPGWYLEDPNREYFFDKAPLSAVFLSSLENISVTGNLLEKLDAKQKFIETQNLQGHSYTITFTPINDLSNHFFGYVVARSSAPMLDQIKNDLLLNIALTTLIFLFLSIIGLILIRNIQSRLIAANVFDAKTAMLITNAKGKICKVNSEFTRLTGYKEEEVIGKSPSLLSSGRQDKAFYRTMWDELLSKRKWQGEIWNRKKNGEEYCENLTISVVEDNFHKIRFFVGSFYDVTGHKKDQEKIKLLSSYDSLTGLVNRSLFENYLEANLKTALCEEKSGGLLYININRFKFINDLEGFELGNQLLKTFSRKLKSRLKSNEILARFGSDRFGILLLDIASEEEIEQKLHDLCEKLLQLTSKAIKINQEEYHIGLSIGAVTFGNNGLTTVDNILLSAESTTHEAKQHGQNQVQFLTKTLLEKFSRRRDLQTRFKTALLNREFTLYYQPQHDRFKKVKGVEALIRWNHPQYGLLFPDDFIPLAEDTGFIEELGLWVIEEACHTIEKWQSSTVLSGIPISVNVSAKQLYQDEFYNRVSGLLQNYHIPQGLLKFELTESMVISNAMTAERLMKLFINKGIHFALDDFGTGFSSLLSLKNLPFSQVKIDKSFVFEILEDKSAAVLTKNTIALANELGLDIVAEGVESEEHKNILEKMGCHLYQGYLFSKPQPYSEIAGYIRQYNRKPSH</sequence>
<dbReference type="InterPro" id="IPR000014">
    <property type="entry name" value="PAS"/>
</dbReference>
<protein>
    <submittedName>
        <fullName evidence="5">EAL domain-containing protein</fullName>
    </submittedName>
</protein>
<dbReference type="AlphaFoldDB" id="A0A7D4TFZ9"/>
<dbReference type="KEGG" id="txa:HQN79_06545"/>
<evidence type="ECO:0000313" key="5">
    <source>
        <dbReference type="EMBL" id="QKI89248.1"/>
    </source>
</evidence>
<dbReference type="Gene3D" id="3.20.20.450">
    <property type="entry name" value="EAL domain"/>
    <property type="match status" value="1"/>
</dbReference>
<dbReference type="InterPro" id="IPR029150">
    <property type="entry name" value="dCache_3"/>
</dbReference>
<dbReference type="SUPFAM" id="SSF55785">
    <property type="entry name" value="PYP-like sensor domain (PAS domain)"/>
    <property type="match status" value="1"/>
</dbReference>
<dbReference type="PANTHER" id="PTHR44757">
    <property type="entry name" value="DIGUANYLATE CYCLASE DGCP"/>
    <property type="match status" value="1"/>
</dbReference>
<dbReference type="InterPro" id="IPR035965">
    <property type="entry name" value="PAS-like_dom_sf"/>
</dbReference>
<keyword evidence="6" id="KW-1185">Reference proteome</keyword>